<feature type="compositionally biased region" description="Basic and acidic residues" evidence="1">
    <location>
        <begin position="1"/>
        <end position="15"/>
    </location>
</feature>
<protein>
    <recommendedName>
        <fullName evidence="4">Mersacidin/lichenicidin family type 2 lantibiotic</fullName>
    </recommendedName>
</protein>
<evidence type="ECO:0000313" key="3">
    <source>
        <dbReference type="Proteomes" id="UP000263377"/>
    </source>
</evidence>
<sequence length="63" mass="6642">MSNEDIVRSWKDPETARTAPGHPVGEPDLTALSGGEEQITVYDICTTNQTGCGTCGSFSFGCC</sequence>
<feature type="region of interest" description="Disordered" evidence="1">
    <location>
        <begin position="1"/>
        <end position="31"/>
    </location>
</feature>
<evidence type="ECO:0008006" key="4">
    <source>
        <dbReference type="Google" id="ProtNLM"/>
    </source>
</evidence>
<dbReference type="EMBL" id="QVIG01000001">
    <property type="protein sequence ID" value="RGD56944.1"/>
    <property type="molecule type" value="Genomic_DNA"/>
</dbReference>
<reference evidence="2 3" key="1">
    <citation type="submission" date="2018-08" db="EMBL/GenBank/DDBJ databases">
        <title>Diversity &amp; Physiological Properties of Lignin-Decomposing Actinobacteria from Soil.</title>
        <authorList>
            <person name="Roh S.G."/>
            <person name="Kim S.B."/>
        </authorList>
    </citation>
    <scope>NUCLEOTIDE SEQUENCE [LARGE SCALE GENOMIC DNA]</scope>
    <source>
        <strain evidence="2 3">MMS17-GH009</strain>
    </source>
</reference>
<dbReference type="RefSeq" id="WP_074003146.1">
    <property type="nucleotide sequence ID" value="NZ_QVIG01000001.1"/>
</dbReference>
<keyword evidence="3" id="KW-1185">Reference proteome</keyword>
<dbReference type="Proteomes" id="UP000263377">
    <property type="component" value="Unassembled WGS sequence"/>
</dbReference>
<accession>A0A372ZMY9</accession>
<dbReference type="AlphaFoldDB" id="A0A372ZMY9"/>
<organism evidence="2 3">
    <name type="scientific">Kitasatospora xanthocidica</name>
    <dbReference type="NCBI Taxonomy" id="83382"/>
    <lineage>
        <taxon>Bacteria</taxon>
        <taxon>Bacillati</taxon>
        <taxon>Actinomycetota</taxon>
        <taxon>Actinomycetes</taxon>
        <taxon>Kitasatosporales</taxon>
        <taxon>Streptomycetaceae</taxon>
        <taxon>Kitasatospora</taxon>
    </lineage>
</organism>
<comment type="caution">
    <text evidence="2">The sequence shown here is derived from an EMBL/GenBank/DDBJ whole genome shotgun (WGS) entry which is preliminary data.</text>
</comment>
<name>A0A372ZMY9_9ACTN</name>
<evidence type="ECO:0000256" key="1">
    <source>
        <dbReference type="SAM" id="MobiDB-lite"/>
    </source>
</evidence>
<evidence type="ECO:0000313" key="2">
    <source>
        <dbReference type="EMBL" id="RGD56944.1"/>
    </source>
</evidence>
<gene>
    <name evidence="2" type="ORF">DR950_03290</name>
</gene>
<proteinExistence type="predicted"/>